<dbReference type="GO" id="GO:0071949">
    <property type="term" value="F:FAD binding"/>
    <property type="evidence" value="ECO:0007669"/>
    <property type="project" value="InterPro"/>
</dbReference>
<proteinExistence type="predicted"/>
<dbReference type="InterPro" id="IPR036318">
    <property type="entry name" value="FAD-bd_PCMH-like_sf"/>
</dbReference>
<comment type="caution">
    <text evidence="2">The sequence shown here is derived from an EMBL/GenBank/DDBJ whole genome shotgun (WGS) entry which is preliminary data.</text>
</comment>
<dbReference type="GO" id="GO:0016899">
    <property type="term" value="F:oxidoreductase activity, acting on the CH-OH group of donors, oxygen as acceptor"/>
    <property type="evidence" value="ECO:0007669"/>
    <property type="project" value="InterPro"/>
</dbReference>
<gene>
    <name evidence="2" type="ORF">J2Y00_002039</name>
</gene>
<dbReference type="PANTHER" id="PTHR43762">
    <property type="entry name" value="L-GULONOLACTONE OXIDASE"/>
    <property type="match status" value="1"/>
</dbReference>
<accession>A0AAE3XCF5</accession>
<dbReference type="PANTHER" id="PTHR43762:SF1">
    <property type="entry name" value="D-ARABINONO-1,4-LACTONE OXIDASE"/>
    <property type="match status" value="1"/>
</dbReference>
<dbReference type="RefSeq" id="WP_309854994.1">
    <property type="nucleotide sequence ID" value="NZ_JAVDQJ010000005.1"/>
</dbReference>
<dbReference type="Pfam" id="PF01565">
    <property type="entry name" value="FAD_binding_4"/>
    <property type="match status" value="1"/>
</dbReference>
<dbReference type="InterPro" id="IPR016169">
    <property type="entry name" value="FAD-bd_PCMH_sub2"/>
</dbReference>
<evidence type="ECO:0000313" key="2">
    <source>
        <dbReference type="EMBL" id="MDR6218476.1"/>
    </source>
</evidence>
<dbReference type="InterPro" id="IPR010031">
    <property type="entry name" value="FAD_lactone_oxidase-like"/>
</dbReference>
<dbReference type="AlphaFoldDB" id="A0AAE3XCF5"/>
<evidence type="ECO:0000313" key="3">
    <source>
        <dbReference type="Proteomes" id="UP001185331"/>
    </source>
</evidence>
<dbReference type="InterPro" id="IPR006094">
    <property type="entry name" value="Oxid_FAD_bind_N"/>
</dbReference>
<organism evidence="2 3">
    <name type="scientific">Deinococcus soli</name>
    <name type="common">ex Cha et al. 2016</name>
    <dbReference type="NCBI Taxonomy" id="1309411"/>
    <lineage>
        <taxon>Bacteria</taxon>
        <taxon>Thermotogati</taxon>
        <taxon>Deinococcota</taxon>
        <taxon>Deinococci</taxon>
        <taxon>Deinococcales</taxon>
        <taxon>Deinococcaceae</taxon>
        <taxon>Deinococcus</taxon>
    </lineage>
</organism>
<protein>
    <submittedName>
        <fullName evidence="2">FAD/FMN-containing dehydrogenase</fullName>
    </submittedName>
</protein>
<name>A0AAE3XCF5_9DEIO</name>
<sequence>MTRLSGYGRVQTVTAPTVHAAGDPATQLPAGHSVARGLGKSYGDAALPARGGSAALTNTLDHVLEFDPARRTITVEAGVTLDTIARLALRHGLFLPVTPGTRHITAGGAVASDVHGKNHVQAGSVARHVTQLHLLTPQGHRTVTPADTLLWNATFGGMGLTGWILQMTFTLRSVPSRTMLVRHTPGRDLDAVLTDLSESTDEYAVAWVDTLAQGRHFGRGVTIHASHSPGLTRGPTPDFTLPVSLPRGALNAGTVSAFNQAYYAALSRRDTGLQDAYPYFYPLDSIQNFNRLYGPRGFYQFQFVLPEHTAARGLPVLLEAFTRARVPSFLAVLKRYGEESGGLLSFPMQGYGFALDVPASPHAADFLRSLEPALLAFGGRTYLAKDSLTTPGGLRVMYPHLPAFLEFKRELDPQMQLRSHLSDRLGLTFTP</sequence>
<dbReference type="SUPFAM" id="SSF56176">
    <property type="entry name" value="FAD-binding/transporter-associated domain-like"/>
    <property type="match status" value="1"/>
</dbReference>
<dbReference type="EMBL" id="JAVDQK010000004">
    <property type="protein sequence ID" value="MDR6218476.1"/>
    <property type="molecule type" value="Genomic_DNA"/>
</dbReference>
<feature type="domain" description="FAD-binding PCMH-type" evidence="1">
    <location>
        <begin position="5"/>
        <end position="174"/>
    </location>
</feature>
<dbReference type="InterPro" id="IPR016166">
    <property type="entry name" value="FAD-bd_PCMH"/>
</dbReference>
<reference evidence="2" key="1">
    <citation type="submission" date="2023-07" db="EMBL/GenBank/DDBJ databases">
        <title>Sorghum-associated microbial communities from plants grown in Nebraska, USA.</title>
        <authorList>
            <person name="Schachtman D."/>
        </authorList>
    </citation>
    <scope>NUCLEOTIDE SEQUENCE</scope>
    <source>
        <strain evidence="2">BE330</strain>
    </source>
</reference>
<dbReference type="PROSITE" id="PS51387">
    <property type="entry name" value="FAD_PCMH"/>
    <property type="match status" value="1"/>
</dbReference>
<dbReference type="Gene3D" id="3.30.465.10">
    <property type="match status" value="1"/>
</dbReference>
<dbReference type="Proteomes" id="UP001185331">
    <property type="component" value="Unassembled WGS sequence"/>
</dbReference>
<evidence type="ECO:0000259" key="1">
    <source>
        <dbReference type="PROSITE" id="PS51387"/>
    </source>
</evidence>